<dbReference type="Gene3D" id="3.40.50.1010">
    <property type="entry name" value="5'-nuclease"/>
    <property type="match status" value="1"/>
</dbReference>
<keyword evidence="6" id="KW-1185">Reference proteome</keyword>
<accession>A0AAV0KDL7</accession>
<dbReference type="InterPro" id="IPR036279">
    <property type="entry name" value="5-3_exonuclease_C_sf"/>
</dbReference>
<dbReference type="InterPro" id="IPR020046">
    <property type="entry name" value="5-3_exonucl_a-hlix_arch_N"/>
</dbReference>
<dbReference type="CDD" id="cd09898">
    <property type="entry name" value="H3TH_53EXO"/>
    <property type="match status" value="1"/>
</dbReference>
<dbReference type="EMBL" id="CAMGYJ010000005">
    <property type="protein sequence ID" value="CAI0419808.1"/>
    <property type="molecule type" value="Genomic_DNA"/>
</dbReference>
<dbReference type="Gene3D" id="1.10.150.20">
    <property type="entry name" value="5' to 3' exonuclease, C-terminal subdomain"/>
    <property type="match status" value="1"/>
</dbReference>
<dbReference type="InterPro" id="IPR002421">
    <property type="entry name" value="5-3_exonuclease"/>
</dbReference>
<dbReference type="AlphaFoldDB" id="A0AAV0KDL7"/>
<dbReference type="GO" id="GO:0003677">
    <property type="term" value="F:DNA binding"/>
    <property type="evidence" value="ECO:0007669"/>
    <property type="project" value="UniProtKB-KW"/>
</dbReference>
<dbReference type="InterPro" id="IPR008918">
    <property type="entry name" value="HhH2"/>
</dbReference>
<reference evidence="5" key="1">
    <citation type="submission" date="2022-08" db="EMBL/GenBank/DDBJ databases">
        <authorList>
            <person name="Gutierrez-Valencia J."/>
        </authorList>
    </citation>
    <scope>NUCLEOTIDE SEQUENCE</scope>
</reference>
<evidence type="ECO:0000313" key="5">
    <source>
        <dbReference type="EMBL" id="CAI0419808.1"/>
    </source>
</evidence>
<evidence type="ECO:0000256" key="1">
    <source>
        <dbReference type="ARBA" id="ARBA00022722"/>
    </source>
</evidence>
<organism evidence="5 6">
    <name type="scientific">Linum tenue</name>
    <dbReference type="NCBI Taxonomy" id="586396"/>
    <lineage>
        <taxon>Eukaryota</taxon>
        <taxon>Viridiplantae</taxon>
        <taxon>Streptophyta</taxon>
        <taxon>Embryophyta</taxon>
        <taxon>Tracheophyta</taxon>
        <taxon>Spermatophyta</taxon>
        <taxon>Magnoliopsida</taxon>
        <taxon>eudicotyledons</taxon>
        <taxon>Gunneridae</taxon>
        <taxon>Pentapetalae</taxon>
        <taxon>rosids</taxon>
        <taxon>fabids</taxon>
        <taxon>Malpighiales</taxon>
        <taxon>Linaceae</taxon>
        <taxon>Linum</taxon>
    </lineage>
</organism>
<gene>
    <name evidence="5" type="ORF">LITE_LOCUS18139</name>
</gene>
<dbReference type="InterPro" id="IPR020045">
    <property type="entry name" value="DNA_polI_H3TH"/>
</dbReference>
<dbReference type="PANTHER" id="PTHR42646:SF2">
    <property type="entry name" value="5'-3' EXONUCLEASE FAMILY PROTEIN"/>
    <property type="match status" value="1"/>
</dbReference>
<evidence type="ECO:0000256" key="2">
    <source>
        <dbReference type="ARBA" id="ARBA00022801"/>
    </source>
</evidence>
<dbReference type="SMART" id="SM00475">
    <property type="entry name" value="53EXOc"/>
    <property type="match status" value="1"/>
</dbReference>
<keyword evidence="3" id="KW-0238">DNA-binding</keyword>
<dbReference type="Pfam" id="PF02739">
    <property type="entry name" value="5_3_exonuc_N"/>
    <property type="match status" value="1"/>
</dbReference>
<dbReference type="PANTHER" id="PTHR42646">
    <property type="entry name" value="FLAP ENDONUCLEASE XNI"/>
    <property type="match status" value="1"/>
</dbReference>
<dbReference type="FunFam" id="1.10.150.20:FF:000003">
    <property type="entry name" value="DNA polymerase I"/>
    <property type="match status" value="1"/>
</dbReference>
<keyword evidence="2" id="KW-0378">Hydrolase</keyword>
<dbReference type="SMART" id="SM00279">
    <property type="entry name" value="HhH2"/>
    <property type="match status" value="1"/>
</dbReference>
<dbReference type="GO" id="GO:0033567">
    <property type="term" value="P:DNA replication, Okazaki fragment processing"/>
    <property type="evidence" value="ECO:0007669"/>
    <property type="project" value="InterPro"/>
</dbReference>
<evidence type="ECO:0000256" key="3">
    <source>
        <dbReference type="ARBA" id="ARBA00023125"/>
    </source>
</evidence>
<feature type="domain" description="5'-3' exonuclease" evidence="4">
    <location>
        <begin position="1"/>
        <end position="166"/>
    </location>
</feature>
<protein>
    <recommendedName>
        <fullName evidence="4">5'-3' exonuclease domain-containing protein</fullName>
    </recommendedName>
</protein>
<dbReference type="InterPro" id="IPR038969">
    <property type="entry name" value="FEN"/>
</dbReference>
<proteinExistence type="predicted"/>
<dbReference type="GO" id="GO:0008409">
    <property type="term" value="F:5'-3' exonuclease activity"/>
    <property type="evidence" value="ECO:0007669"/>
    <property type="project" value="InterPro"/>
</dbReference>
<dbReference type="SUPFAM" id="SSF88723">
    <property type="entry name" value="PIN domain-like"/>
    <property type="match status" value="1"/>
</dbReference>
<dbReference type="Pfam" id="PF01367">
    <property type="entry name" value="5_3_exonuc"/>
    <property type="match status" value="1"/>
</dbReference>
<keyword evidence="1" id="KW-0540">Nuclease</keyword>
<sequence>MSVEVIETPGVEADDVIGTLAKNEKKVLLKVRVVSPYRDFFQIISHSLRLLHLVPRGNELALFVMKDFAEQYLSLKPSQSVDMISLVGDKAANIPAVDGIGDVHALQLINRFGTLENLLQCVDQVAEERIKKDLITHADQAVLSKELAILRCDLPDYMFNEDLEFRRPADNGKKFTSLLNAISAYAKGLSADPVIRRASYLWKRLDSM</sequence>
<name>A0AAV0KDL7_9ROSI</name>
<dbReference type="GO" id="GO:0017108">
    <property type="term" value="F:5'-flap endonuclease activity"/>
    <property type="evidence" value="ECO:0007669"/>
    <property type="project" value="InterPro"/>
</dbReference>
<dbReference type="InterPro" id="IPR029060">
    <property type="entry name" value="PIN-like_dom_sf"/>
</dbReference>
<comment type="caution">
    <text evidence="5">The sequence shown here is derived from an EMBL/GenBank/DDBJ whole genome shotgun (WGS) entry which is preliminary data.</text>
</comment>
<evidence type="ECO:0000259" key="4">
    <source>
        <dbReference type="SMART" id="SM00475"/>
    </source>
</evidence>
<dbReference type="SUPFAM" id="SSF47807">
    <property type="entry name" value="5' to 3' exonuclease, C-terminal subdomain"/>
    <property type="match status" value="1"/>
</dbReference>
<dbReference type="Proteomes" id="UP001154282">
    <property type="component" value="Unassembled WGS sequence"/>
</dbReference>
<evidence type="ECO:0000313" key="6">
    <source>
        <dbReference type="Proteomes" id="UP001154282"/>
    </source>
</evidence>